<name>A0A645EN01_9ZZZZ</name>
<dbReference type="AlphaFoldDB" id="A0A645EN01"/>
<comment type="caution">
    <text evidence="1">The sequence shown here is derived from an EMBL/GenBank/DDBJ whole genome shotgun (WGS) entry which is preliminary data.</text>
</comment>
<proteinExistence type="predicted"/>
<dbReference type="EMBL" id="VSSQ01049316">
    <property type="protein sequence ID" value="MPN03398.1"/>
    <property type="molecule type" value="Genomic_DNA"/>
</dbReference>
<accession>A0A645EN01</accession>
<organism evidence="1">
    <name type="scientific">bioreactor metagenome</name>
    <dbReference type="NCBI Taxonomy" id="1076179"/>
    <lineage>
        <taxon>unclassified sequences</taxon>
        <taxon>metagenomes</taxon>
        <taxon>ecological metagenomes</taxon>
    </lineage>
</organism>
<gene>
    <name evidence="1" type="ORF">SDC9_150628</name>
</gene>
<reference evidence="1" key="1">
    <citation type="submission" date="2019-08" db="EMBL/GenBank/DDBJ databases">
        <authorList>
            <person name="Kucharzyk K."/>
            <person name="Murdoch R.W."/>
            <person name="Higgins S."/>
            <person name="Loffler F."/>
        </authorList>
    </citation>
    <scope>NUCLEOTIDE SEQUENCE</scope>
</reference>
<protein>
    <submittedName>
        <fullName evidence="1">Uncharacterized protein</fullName>
    </submittedName>
</protein>
<evidence type="ECO:0000313" key="1">
    <source>
        <dbReference type="EMBL" id="MPN03398.1"/>
    </source>
</evidence>
<sequence length="84" mass="8721">MNDVLPVVDIAPINIGMGLVVAQTVSDPAGDGPGTHHRVEGVFIFDTGAECGGNHIKQSADDGRARRQTGYGGCLSGDFPAYFC</sequence>